<dbReference type="EMBL" id="CAJVPY010052649">
    <property type="protein sequence ID" value="CAG8815498.1"/>
    <property type="molecule type" value="Genomic_DNA"/>
</dbReference>
<evidence type="ECO:0000313" key="2">
    <source>
        <dbReference type="EMBL" id="CAG8815498.1"/>
    </source>
</evidence>
<evidence type="ECO:0000256" key="1">
    <source>
        <dbReference type="SAM" id="MobiDB-lite"/>
    </source>
</evidence>
<accession>A0A9N9K7E6</accession>
<evidence type="ECO:0000313" key="3">
    <source>
        <dbReference type="Proteomes" id="UP000789405"/>
    </source>
</evidence>
<organism evidence="2 3">
    <name type="scientific">Dentiscutata erythropus</name>
    <dbReference type="NCBI Taxonomy" id="1348616"/>
    <lineage>
        <taxon>Eukaryota</taxon>
        <taxon>Fungi</taxon>
        <taxon>Fungi incertae sedis</taxon>
        <taxon>Mucoromycota</taxon>
        <taxon>Glomeromycotina</taxon>
        <taxon>Glomeromycetes</taxon>
        <taxon>Diversisporales</taxon>
        <taxon>Gigasporaceae</taxon>
        <taxon>Dentiscutata</taxon>
    </lineage>
</organism>
<comment type="caution">
    <text evidence="2">The sequence shown here is derived from an EMBL/GenBank/DDBJ whole genome shotgun (WGS) entry which is preliminary data.</text>
</comment>
<feature type="non-terminal residue" evidence="2">
    <location>
        <position position="1"/>
    </location>
</feature>
<protein>
    <submittedName>
        <fullName evidence="2">13038_t:CDS:1</fullName>
    </submittedName>
</protein>
<keyword evidence="3" id="KW-1185">Reference proteome</keyword>
<feature type="region of interest" description="Disordered" evidence="1">
    <location>
        <begin position="1"/>
        <end position="24"/>
    </location>
</feature>
<reference evidence="2" key="1">
    <citation type="submission" date="2021-06" db="EMBL/GenBank/DDBJ databases">
        <authorList>
            <person name="Kallberg Y."/>
            <person name="Tangrot J."/>
            <person name="Rosling A."/>
        </authorList>
    </citation>
    <scope>NUCLEOTIDE SEQUENCE</scope>
    <source>
        <strain evidence="2">MA453B</strain>
    </source>
</reference>
<sequence length="69" mass="8027">HGPKNASKANTYASEALRHSPDNHASPFKRYTIVNMRKRGEPFNQANPFYIFDEKLIINFLEDELDVVY</sequence>
<dbReference type="OrthoDB" id="2422186at2759"/>
<proteinExistence type="predicted"/>
<name>A0A9N9K7E6_9GLOM</name>
<gene>
    <name evidence="2" type="ORF">DERYTH_LOCUS26119</name>
</gene>
<dbReference type="Proteomes" id="UP000789405">
    <property type="component" value="Unassembled WGS sequence"/>
</dbReference>
<dbReference type="AlphaFoldDB" id="A0A9N9K7E6"/>